<name>A0A8X6TYW3_NEPPI</name>
<keyword evidence="3" id="KW-1185">Reference proteome</keyword>
<feature type="region of interest" description="Disordered" evidence="1">
    <location>
        <begin position="1"/>
        <end position="24"/>
    </location>
</feature>
<reference evidence="2" key="1">
    <citation type="submission" date="2020-08" db="EMBL/GenBank/DDBJ databases">
        <title>Multicomponent nature underlies the extraordinary mechanical properties of spider dragline silk.</title>
        <authorList>
            <person name="Kono N."/>
            <person name="Nakamura H."/>
            <person name="Mori M."/>
            <person name="Yoshida Y."/>
            <person name="Ohtoshi R."/>
            <person name="Malay A.D."/>
            <person name="Moran D.A.P."/>
            <person name="Tomita M."/>
            <person name="Numata K."/>
            <person name="Arakawa K."/>
        </authorList>
    </citation>
    <scope>NUCLEOTIDE SEQUENCE</scope>
</reference>
<comment type="caution">
    <text evidence="2">The sequence shown here is derived from an EMBL/GenBank/DDBJ whole genome shotgun (WGS) entry which is preliminary data.</text>
</comment>
<dbReference type="AlphaFoldDB" id="A0A8X6TYW3"/>
<gene>
    <name evidence="2" type="ORF">NPIL_299971</name>
</gene>
<evidence type="ECO:0000313" key="2">
    <source>
        <dbReference type="EMBL" id="GFT57981.1"/>
    </source>
</evidence>
<evidence type="ECO:0000313" key="3">
    <source>
        <dbReference type="Proteomes" id="UP000887013"/>
    </source>
</evidence>
<evidence type="ECO:0000256" key="1">
    <source>
        <dbReference type="SAM" id="MobiDB-lite"/>
    </source>
</evidence>
<feature type="non-terminal residue" evidence="2">
    <location>
        <position position="1"/>
    </location>
</feature>
<dbReference type="EMBL" id="BMAW01018334">
    <property type="protein sequence ID" value="GFT57981.1"/>
    <property type="molecule type" value="Genomic_DNA"/>
</dbReference>
<proteinExistence type="predicted"/>
<dbReference type="Proteomes" id="UP000887013">
    <property type="component" value="Unassembled WGS sequence"/>
</dbReference>
<organism evidence="2 3">
    <name type="scientific">Nephila pilipes</name>
    <name type="common">Giant wood spider</name>
    <name type="synonym">Nephila maculata</name>
    <dbReference type="NCBI Taxonomy" id="299642"/>
    <lineage>
        <taxon>Eukaryota</taxon>
        <taxon>Metazoa</taxon>
        <taxon>Ecdysozoa</taxon>
        <taxon>Arthropoda</taxon>
        <taxon>Chelicerata</taxon>
        <taxon>Arachnida</taxon>
        <taxon>Araneae</taxon>
        <taxon>Araneomorphae</taxon>
        <taxon>Entelegynae</taxon>
        <taxon>Araneoidea</taxon>
        <taxon>Nephilidae</taxon>
        <taxon>Nephila</taxon>
    </lineage>
</organism>
<accession>A0A8X6TYW3</accession>
<sequence>SSRTRPAKRAETRPWSGAGLRRSPSKYDAWKSARVQEFFKVQSSESLRVESFTYFTL</sequence>
<protein>
    <submittedName>
        <fullName evidence="2">Uncharacterized protein</fullName>
    </submittedName>
</protein>